<keyword evidence="3 6" id="KW-0812">Transmembrane</keyword>
<name>A0A1H9WJE9_9RHOB</name>
<feature type="transmembrane region" description="Helical" evidence="6">
    <location>
        <begin position="107"/>
        <end position="127"/>
    </location>
</feature>
<evidence type="ECO:0000256" key="6">
    <source>
        <dbReference type="SAM" id="Phobius"/>
    </source>
</evidence>
<dbReference type="OrthoDB" id="9788453at2"/>
<feature type="transmembrane region" description="Helical" evidence="6">
    <location>
        <begin position="139"/>
        <end position="161"/>
    </location>
</feature>
<sequence>MTADPRQAKLTILSLAIGAFAIGVSEFAAMGLLPYFATGLDVTEPVAGYAISGYALGVVIGAPVLAVLGARLSRKTFLTMLIGAFALANLLGAMAPDIATFTGARVLAGLPHGAYLGIAMLVAADLLPKGQRAAGVAKVMLGLTIANVVGVPTAGAIGQTFGWRWCFVIVGALALLSLTMISRFAPADAPDPDASPLRELGALRNRAVWLTLMVGAVGFGGIFAVYSYLSAAMIEAAAAPEWSIPMALSAFGVGTTIGNVVAGRLASWSRLGGAFVLLCGMVVVPVIYTMVLGSWPAMIAVVLLLGMTAGLVIPLQMRLMDVAGDAQSLAAALNHAAFNLANALGPYMAGLALAAGYGWASTGWVGAGLAAAGVAALGVAWLDTRRPGKSVPAASGSC</sequence>
<feature type="transmembrane region" description="Helical" evidence="6">
    <location>
        <begin position="77"/>
        <end position="95"/>
    </location>
</feature>
<evidence type="ECO:0000256" key="4">
    <source>
        <dbReference type="ARBA" id="ARBA00022989"/>
    </source>
</evidence>
<feature type="transmembrane region" description="Helical" evidence="6">
    <location>
        <begin position="297"/>
        <end position="315"/>
    </location>
</feature>
<proteinExistence type="predicted"/>
<dbReference type="Pfam" id="PF07690">
    <property type="entry name" value="MFS_1"/>
    <property type="match status" value="1"/>
</dbReference>
<dbReference type="Gene3D" id="1.20.1250.20">
    <property type="entry name" value="MFS general substrate transporter like domains"/>
    <property type="match status" value="1"/>
</dbReference>
<dbReference type="GO" id="GO:0022857">
    <property type="term" value="F:transmembrane transporter activity"/>
    <property type="evidence" value="ECO:0007669"/>
    <property type="project" value="InterPro"/>
</dbReference>
<comment type="subcellular location">
    <subcellularLocation>
        <location evidence="1">Cell membrane</location>
        <topology evidence="1">Multi-pass membrane protein</topology>
    </subcellularLocation>
</comment>
<organism evidence="8 9">
    <name type="scientific">Tranquillimonas rosea</name>
    <dbReference type="NCBI Taxonomy" id="641238"/>
    <lineage>
        <taxon>Bacteria</taxon>
        <taxon>Pseudomonadati</taxon>
        <taxon>Pseudomonadota</taxon>
        <taxon>Alphaproteobacteria</taxon>
        <taxon>Rhodobacterales</taxon>
        <taxon>Roseobacteraceae</taxon>
        <taxon>Tranquillimonas</taxon>
    </lineage>
</organism>
<dbReference type="InterPro" id="IPR050189">
    <property type="entry name" value="MFS_Efflux_Transporters"/>
</dbReference>
<dbReference type="GO" id="GO:0005886">
    <property type="term" value="C:plasma membrane"/>
    <property type="evidence" value="ECO:0007669"/>
    <property type="project" value="UniProtKB-SubCell"/>
</dbReference>
<protein>
    <submittedName>
        <fullName evidence="8">MFS transporter, DHA1 family, arabinose polymer transporter</fullName>
    </submittedName>
</protein>
<evidence type="ECO:0000313" key="8">
    <source>
        <dbReference type="EMBL" id="SES34010.1"/>
    </source>
</evidence>
<dbReference type="PANTHER" id="PTHR43124">
    <property type="entry name" value="PURINE EFFLUX PUMP PBUE"/>
    <property type="match status" value="1"/>
</dbReference>
<dbReference type="InterPro" id="IPR020846">
    <property type="entry name" value="MFS_dom"/>
</dbReference>
<dbReference type="SUPFAM" id="SSF103473">
    <property type="entry name" value="MFS general substrate transporter"/>
    <property type="match status" value="1"/>
</dbReference>
<feature type="transmembrane region" description="Helical" evidence="6">
    <location>
        <begin position="167"/>
        <end position="186"/>
    </location>
</feature>
<dbReference type="PANTHER" id="PTHR43124:SF3">
    <property type="entry name" value="CHLORAMPHENICOL EFFLUX PUMP RV0191"/>
    <property type="match status" value="1"/>
</dbReference>
<keyword evidence="5 6" id="KW-0472">Membrane</keyword>
<dbReference type="RefSeq" id="WP_092695633.1">
    <property type="nucleotide sequence ID" value="NZ_FOGU01000011.1"/>
</dbReference>
<evidence type="ECO:0000256" key="5">
    <source>
        <dbReference type="ARBA" id="ARBA00023136"/>
    </source>
</evidence>
<dbReference type="PROSITE" id="PS50850">
    <property type="entry name" value="MFS"/>
    <property type="match status" value="1"/>
</dbReference>
<feature type="domain" description="Major facilitator superfamily (MFS) profile" evidence="7">
    <location>
        <begin position="11"/>
        <end position="385"/>
    </location>
</feature>
<reference evidence="8 9" key="1">
    <citation type="submission" date="2016-10" db="EMBL/GenBank/DDBJ databases">
        <authorList>
            <person name="de Groot N.N."/>
        </authorList>
    </citation>
    <scope>NUCLEOTIDE SEQUENCE [LARGE SCALE GENOMIC DNA]</scope>
    <source>
        <strain evidence="8 9">DSM 23042</strain>
    </source>
</reference>
<evidence type="ECO:0000313" key="9">
    <source>
        <dbReference type="Proteomes" id="UP000198885"/>
    </source>
</evidence>
<dbReference type="CDD" id="cd17324">
    <property type="entry name" value="MFS_NepI_like"/>
    <property type="match status" value="1"/>
</dbReference>
<evidence type="ECO:0000256" key="2">
    <source>
        <dbReference type="ARBA" id="ARBA00022475"/>
    </source>
</evidence>
<evidence type="ECO:0000256" key="3">
    <source>
        <dbReference type="ARBA" id="ARBA00022692"/>
    </source>
</evidence>
<gene>
    <name evidence="8" type="ORF">SAMN04490244_11143</name>
</gene>
<feature type="transmembrane region" description="Helical" evidence="6">
    <location>
        <begin position="336"/>
        <end position="357"/>
    </location>
</feature>
<keyword evidence="9" id="KW-1185">Reference proteome</keyword>
<dbReference type="InterPro" id="IPR036259">
    <property type="entry name" value="MFS_trans_sf"/>
</dbReference>
<keyword evidence="4 6" id="KW-1133">Transmembrane helix</keyword>
<dbReference type="InterPro" id="IPR011701">
    <property type="entry name" value="MFS"/>
</dbReference>
<evidence type="ECO:0000259" key="7">
    <source>
        <dbReference type="PROSITE" id="PS50850"/>
    </source>
</evidence>
<dbReference type="EMBL" id="FOGU01000011">
    <property type="protein sequence ID" value="SES34010.1"/>
    <property type="molecule type" value="Genomic_DNA"/>
</dbReference>
<feature type="transmembrane region" description="Helical" evidence="6">
    <location>
        <begin position="49"/>
        <end position="70"/>
    </location>
</feature>
<feature type="transmembrane region" description="Helical" evidence="6">
    <location>
        <begin position="242"/>
        <end position="262"/>
    </location>
</feature>
<dbReference type="Proteomes" id="UP000198885">
    <property type="component" value="Unassembled WGS sequence"/>
</dbReference>
<dbReference type="AlphaFoldDB" id="A0A1H9WJE9"/>
<feature type="transmembrane region" description="Helical" evidence="6">
    <location>
        <begin position="274"/>
        <end position="291"/>
    </location>
</feature>
<evidence type="ECO:0000256" key="1">
    <source>
        <dbReference type="ARBA" id="ARBA00004651"/>
    </source>
</evidence>
<accession>A0A1H9WJE9</accession>
<feature type="transmembrane region" description="Helical" evidence="6">
    <location>
        <begin position="363"/>
        <end position="382"/>
    </location>
</feature>
<keyword evidence="2" id="KW-1003">Cell membrane</keyword>
<feature type="transmembrane region" description="Helical" evidence="6">
    <location>
        <begin position="12"/>
        <end position="37"/>
    </location>
</feature>
<feature type="transmembrane region" description="Helical" evidence="6">
    <location>
        <begin position="207"/>
        <end position="230"/>
    </location>
</feature>